<accession>A0ABW2YIR2</accession>
<keyword evidence="3" id="KW-1185">Reference proteome</keyword>
<evidence type="ECO:0000256" key="1">
    <source>
        <dbReference type="SAM" id="MobiDB-lite"/>
    </source>
</evidence>
<comment type="caution">
    <text evidence="2">The sequence shown here is derived from an EMBL/GenBank/DDBJ whole genome shotgun (WGS) entry which is preliminary data.</text>
</comment>
<feature type="region of interest" description="Disordered" evidence="1">
    <location>
        <begin position="99"/>
        <end position="131"/>
    </location>
</feature>
<protein>
    <submittedName>
        <fullName evidence="2">Phasin family protein</fullName>
    </submittedName>
</protein>
<dbReference type="EMBL" id="JBHTIH010000002">
    <property type="protein sequence ID" value="MFD0738315.1"/>
    <property type="molecule type" value="Genomic_DNA"/>
</dbReference>
<organism evidence="2 3">
    <name type="scientific">Lysobacter koreensis</name>
    <dbReference type="NCBI Taxonomy" id="266122"/>
    <lineage>
        <taxon>Bacteria</taxon>
        <taxon>Pseudomonadati</taxon>
        <taxon>Pseudomonadota</taxon>
        <taxon>Gammaproteobacteria</taxon>
        <taxon>Lysobacterales</taxon>
        <taxon>Lysobacteraceae</taxon>
        <taxon>Lysobacter</taxon>
    </lineage>
</organism>
<dbReference type="InterPro" id="IPR008769">
    <property type="entry name" value="PhaF_PhaI"/>
</dbReference>
<dbReference type="Pfam" id="PF05597">
    <property type="entry name" value="Phasin"/>
    <property type="match status" value="1"/>
</dbReference>
<sequence>MAAKNRKSPATQTTARHVWLAGLGVVAMTRRELVDGSARMVEGLQALQRRAAQLANGATSNVRHGLDNVRGQVEPTVVRFSGEVEARLAPVLDKLGLKPKAAKPARRKPAATKAVRRPAARKPAQRTARSA</sequence>
<reference evidence="3" key="1">
    <citation type="journal article" date="2019" name="Int. J. Syst. Evol. Microbiol.">
        <title>The Global Catalogue of Microorganisms (GCM) 10K type strain sequencing project: providing services to taxonomists for standard genome sequencing and annotation.</title>
        <authorList>
            <consortium name="The Broad Institute Genomics Platform"/>
            <consortium name="The Broad Institute Genome Sequencing Center for Infectious Disease"/>
            <person name="Wu L."/>
            <person name="Ma J."/>
        </authorList>
    </citation>
    <scope>NUCLEOTIDE SEQUENCE [LARGE SCALE GENOMIC DNA]</scope>
    <source>
        <strain evidence="3">CCUG 55491</strain>
    </source>
</reference>
<dbReference type="RefSeq" id="WP_386811246.1">
    <property type="nucleotide sequence ID" value="NZ_JBHTIH010000002.1"/>
</dbReference>
<proteinExistence type="predicted"/>
<evidence type="ECO:0000313" key="3">
    <source>
        <dbReference type="Proteomes" id="UP001597090"/>
    </source>
</evidence>
<evidence type="ECO:0000313" key="2">
    <source>
        <dbReference type="EMBL" id="MFD0738315.1"/>
    </source>
</evidence>
<feature type="compositionally biased region" description="Basic residues" evidence="1">
    <location>
        <begin position="100"/>
        <end position="124"/>
    </location>
</feature>
<dbReference type="Proteomes" id="UP001597090">
    <property type="component" value="Unassembled WGS sequence"/>
</dbReference>
<name>A0ABW2YIR2_9GAMM</name>
<gene>
    <name evidence="2" type="ORF">ACFQZQ_03295</name>
</gene>